<keyword evidence="2" id="KW-1185">Reference proteome</keyword>
<dbReference type="GO" id="GO:0016787">
    <property type="term" value="F:hydrolase activity"/>
    <property type="evidence" value="ECO:0007669"/>
    <property type="project" value="UniProtKB-KW"/>
</dbReference>
<dbReference type="PRINTS" id="PR01210">
    <property type="entry name" value="GGTRANSPTASE"/>
</dbReference>
<dbReference type="SUPFAM" id="SSF56235">
    <property type="entry name" value="N-terminal nucleophile aminohydrolases (Ntn hydrolases)"/>
    <property type="match status" value="1"/>
</dbReference>
<dbReference type="InterPro" id="IPR043137">
    <property type="entry name" value="GGT_ssub_C"/>
</dbReference>
<dbReference type="Proteomes" id="UP000193711">
    <property type="component" value="Unassembled WGS sequence"/>
</dbReference>
<dbReference type="PANTHER" id="PTHR43881">
    <property type="entry name" value="GAMMA-GLUTAMYLTRANSPEPTIDASE (AFU_ORTHOLOGUE AFUA_4G13580)"/>
    <property type="match status" value="1"/>
</dbReference>
<protein>
    <submittedName>
        <fullName evidence="1">Gamma-glutamyltranspeptidase / glutathione hydrolase</fullName>
    </submittedName>
</protein>
<dbReference type="STRING" id="1891671.SAMN06295885_3159"/>
<keyword evidence="1" id="KW-0378">Hydrolase</keyword>
<name>A0A1X7PCD3_9MICO</name>
<dbReference type="RefSeq" id="WP_085477570.1">
    <property type="nucleotide sequence ID" value="NZ_FXBM01000003.1"/>
</dbReference>
<dbReference type="EMBL" id="FXBM01000003">
    <property type="protein sequence ID" value="SMH48939.1"/>
    <property type="molecule type" value="Genomic_DNA"/>
</dbReference>
<dbReference type="Gene3D" id="3.60.20.40">
    <property type="match status" value="1"/>
</dbReference>
<accession>A0A1X7PCD3</accession>
<organism evidence="1 2">
    <name type="scientific">Rathayibacter oskolensis</name>
    <dbReference type="NCBI Taxonomy" id="1891671"/>
    <lineage>
        <taxon>Bacteria</taxon>
        <taxon>Bacillati</taxon>
        <taxon>Actinomycetota</taxon>
        <taxon>Actinomycetes</taxon>
        <taxon>Micrococcales</taxon>
        <taxon>Microbacteriaceae</taxon>
        <taxon>Rathayibacter</taxon>
    </lineage>
</organism>
<dbReference type="PANTHER" id="PTHR43881:SF1">
    <property type="entry name" value="GAMMA-GLUTAMYLTRANSPEPTIDASE (AFU_ORTHOLOGUE AFUA_4G13580)"/>
    <property type="match status" value="1"/>
</dbReference>
<gene>
    <name evidence="1" type="ORF">SAMN06295885_3159</name>
</gene>
<evidence type="ECO:0000313" key="2">
    <source>
        <dbReference type="Proteomes" id="UP000193711"/>
    </source>
</evidence>
<reference evidence="2" key="1">
    <citation type="submission" date="2017-04" db="EMBL/GenBank/DDBJ databases">
        <authorList>
            <person name="Varghese N."/>
            <person name="Submissions S."/>
        </authorList>
    </citation>
    <scope>NUCLEOTIDE SEQUENCE [LARGE SCALE GENOMIC DNA]</scope>
    <source>
        <strain evidence="2">VKM Ac-2121</strain>
    </source>
</reference>
<dbReference type="InterPro" id="IPR052896">
    <property type="entry name" value="GGT-like_enzyme"/>
</dbReference>
<dbReference type="OrthoDB" id="9781342at2"/>
<sequence>MTACLPPSRVAVAAPHPAALAAAAEAVADGGDAIDAALAAATALTVVYPHQCGLGGDLIALVRSPGDGVTAVISAGAAPAGIDVAALAREERMPRQGAQTVTIPGVVAGWRALSELGGLLGLEAPLRRAARLAADGVPVSAGLDRAISARSDELQADSGMRGVFGDGAGGLLGEGDPLVQPALAASLAELADDPGAFYRGRIARSLAARLRELGGAHTAADFAAHRAEKVEPVASGVGGVRWWVAPPPSQGVVLLGILPEALGGDTAQLVEAVRDAALVRQAALGDPRGGAIDVAAMLDPRGPSREGALPRAGRALGDTVAVTAADSDGTVVTLIQSVYQLFGSGILDPATGIVLHNRGSAFSTDPAHPAHVGPGLRPPHTLLPVIAETGELTLGLGCQGGSAQPWILAQLAHELLDPAADPASVLARPRFVVGARDLGHEELTLVAEPGVGEAIAAAGALGLPVALADGQIDEAGHVQLVRLHADGRLDAASDPRADGRAVVLPA</sequence>
<proteinExistence type="predicted"/>
<dbReference type="InterPro" id="IPR029055">
    <property type="entry name" value="Ntn_hydrolases_N"/>
</dbReference>
<evidence type="ECO:0000313" key="1">
    <source>
        <dbReference type="EMBL" id="SMH48939.1"/>
    </source>
</evidence>
<dbReference type="AlphaFoldDB" id="A0A1X7PCD3"/>
<dbReference type="Pfam" id="PF01019">
    <property type="entry name" value="G_glu_transpept"/>
    <property type="match status" value="1"/>
</dbReference>